<comment type="caution">
    <text evidence="2">The sequence shown here is derived from an EMBL/GenBank/DDBJ whole genome shotgun (WGS) entry which is preliminary data.</text>
</comment>
<protein>
    <recommendedName>
        <fullName evidence="4">DUF502 domain-containing protein</fullName>
    </recommendedName>
</protein>
<keyword evidence="1" id="KW-0812">Transmembrane</keyword>
<evidence type="ECO:0000313" key="2">
    <source>
        <dbReference type="EMBL" id="PJK30171.1"/>
    </source>
</evidence>
<feature type="transmembrane region" description="Helical" evidence="1">
    <location>
        <begin position="12"/>
        <end position="31"/>
    </location>
</feature>
<keyword evidence="1" id="KW-0472">Membrane</keyword>
<evidence type="ECO:0000313" key="3">
    <source>
        <dbReference type="Proteomes" id="UP000229498"/>
    </source>
</evidence>
<sequence>MKVPRRQPHIVRYLLSGILAIVPLWLTWIIFDFILGQLARIGMPGLRLTARRLEENYPDLAEWILQSWIDDVLAALITLLGLYLIGWVVNQVIGRRLFTLFENLLRRLPLVETIYGSIQQAITALKTKPEGTQRVVLINFPSPEMQAVGFVTKIITEESTGRQLAAVYVPTTPNPTSGYLELVPVENLTPTDWTLDEAMNFVISAGSAGPSRLNTTTLAAALEDAPPRA</sequence>
<name>A0A2M9G382_9PROT</name>
<feature type="transmembrane region" description="Helical" evidence="1">
    <location>
        <begin position="72"/>
        <end position="89"/>
    </location>
</feature>
<dbReference type="OrthoDB" id="9780267at2"/>
<keyword evidence="1" id="KW-1133">Transmembrane helix</keyword>
<dbReference type="EMBL" id="PHIG01000029">
    <property type="protein sequence ID" value="PJK30171.1"/>
    <property type="molecule type" value="Genomic_DNA"/>
</dbReference>
<keyword evidence="3" id="KW-1185">Reference proteome</keyword>
<dbReference type="AlphaFoldDB" id="A0A2M9G382"/>
<proteinExistence type="predicted"/>
<gene>
    <name evidence="2" type="ORF">CVT23_07155</name>
</gene>
<evidence type="ECO:0000256" key="1">
    <source>
        <dbReference type="SAM" id="Phobius"/>
    </source>
</evidence>
<organism evidence="2 3">
    <name type="scientific">Minwuia thermotolerans</name>
    <dbReference type="NCBI Taxonomy" id="2056226"/>
    <lineage>
        <taxon>Bacteria</taxon>
        <taxon>Pseudomonadati</taxon>
        <taxon>Pseudomonadota</taxon>
        <taxon>Alphaproteobacteria</taxon>
        <taxon>Minwuiales</taxon>
        <taxon>Minwuiaceae</taxon>
        <taxon>Minwuia</taxon>
    </lineage>
</organism>
<dbReference type="RefSeq" id="WP_109795369.1">
    <property type="nucleotide sequence ID" value="NZ_PHIG01000029.1"/>
</dbReference>
<dbReference type="Pfam" id="PF04367">
    <property type="entry name" value="DUF502"/>
    <property type="match status" value="1"/>
</dbReference>
<reference evidence="2 3" key="1">
    <citation type="submission" date="2017-11" db="EMBL/GenBank/DDBJ databases">
        <title>Draft genome sequence of Rhizobiales bacterium SY3-13.</title>
        <authorList>
            <person name="Sun C."/>
        </authorList>
    </citation>
    <scope>NUCLEOTIDE SEQUENCE [LARGE SCALE GENOMIC DNA]</scope>
    <source>
        <strain evidence="2 3">SY3-13</strain>
    </source>
</reference>
<dbReference type="PANTHER" id="PTHR31876:SF26">
    <property type="entry name" value="PROTEIN LIKE COV 2"/>
    <property type="match status" value="1"/>
</dbReference>
<dbReference type="Proteomes" id="UP000229498">
    <property type="component" value="Unassembled WGS sequence"/>
</dbReference>
<dbReference type="PANTHER" id="PTHR31876">
    <property type="entry name" value="COV-LIKE PROTEIN 1"/>
    <property type="match status" value="1"/>
</dbReference>
<evidence type="ECO:0008006" key="4">
    <source>
        <dbReference type="Google" id="ProtNLM"/>
    </source>
</evidence>
<dbReference type="InterPro" id="IPR007462">
    <property type="entry name" value="COV1-like"/>
</dbReference>
<accession>A0A2M9G382</accession>